<evidence type="ECO:0000313" key="3">
    <source>
        <dbReference type="EMBL" id="OIQ69690.1"/>
    </source>
</evidence>
<dbReference type="SUPFAM" id="SSF53335">
    <property type="entry name" value="S-adenosyl-L-methionine-dependent methyltransferases"/>
    <property type="match status" value="1"/>
</dbReference>
<dbReference type="EMBL" id="MLJW01004585">
    <property type="protein sequence ID" value="OIQ69690.1"/>
    <property type="molecule type" value="Genomic_DNA"/>
</dbReference>
<dbReference type="PANTHER" id="PTHR43317:SF3">
    <property type="entry name" value="BLR2883 PROTEIN"/>
    <property type="match status" value="1"/>
</dbReference>
<feature type="transmembrane region" description="Helical" evidence="2">
    <location>
        <begin position="74"/>
        <end position="93"/>
    </location>
</feature>
<accession>A0A1J5PEN9</accession>
<feature type="transmembrane region" description="Helical" evidence="2">
    <location>
        <begin position="45"/>
        <end position="62"/>
    </location>
</feature>
<proteinExistence type="predicted"/>
<dbReference type="InterPro" id="IPR029063">
    <property type="entry name" value="SAM-dependent_MTases_sf"/>
</dbReference>
<dbReference type="Pfam" id="PF01564">
    <property type="entry name" value="Spermine_synth"/>
    <property type="match status" value="1"/>
</dbReference>
<dbReference type="Gene3D" id="3.40.50.150">
    <property type="entry name" value="Vaccinia Virus protein VP39"/>
    <property type="match status" value="1"/>
</dbReference>
<dbReference type="CDD" id="cd02440">
    <property type="entry name" value="AdoMet_MTases"/>
    <property type="match status" value="1"/>
</dbReference>
<dbReference type="PANTHER" id="PTHR43317">
    <property type="entry name" value="THERMOSPERMINE SYNTHASE ACAULIS5"/>
    <property type="match status" value="1"/>
</dbReference>
<dbReference type="GO" id="GO:0004766">
    <property type="term" value="F:spermidine synthase activity"/>
    <property type="evidence" value="ECO:0007669"/>
    <property type="project" value="UniProtKB-EC"/>
</dbReference>
<keyword evidence="3" id="KW-0808">Transferase</keyword>
<name>A0A1J5PEN9_9ZZZZ</name>
<keyword evidence="2" id="KW-1133">Transmembrane helix</keyword>
<sequence length="426" mass="46175">MDLATSVTTRRSITMLGWSAALNTLGNIVGVLLFGFLILPWLGGLVAAKMVALGAIMVAAVVTLSTSSQHARRWLGAALASVTALVIVSPTRLDYEMLSSGANVYFMPQNWGRVIDHAESIDGGLTTVTRQGSTADAITTLLTNGKFQGNDARQGEVQAQIGFAALPLLHQDRRDNALVIGYGTGATSRVFHDAGFAHIDIAELSRDVVALADNHFAGINHRVSDQPGVQTHITDGRNFLLLTRRRYDVISIEITSIWFAGAASLYNREFYQLARAKLRPDGVLQQWVQLHHMAPADLVSVLSTLRSEFHYVSLYVVGGQGILIASNDVDRSTPSPITLRNLDTSPGLQPVRELAGRTFASIANDLLLTPALVDKFLNRVGLDPALWISTDNNLRLEYSTPKANAGPPDLSFQVNMKLLRSVLKAD</sequence>
<dbReference type="AlphaFoldDB" id="A0A1J5PEN9"/>
<comment type="caution">
    <text evidence="3">The sequence shown here is derived from an EMBL/GenBank/DDBJ whole genome shotgun (WGS) entry which is preliminary data.</text>
</comment>
<evidence type="ECO:0000256" key="1">
    <source>
        <dbReference type="ARBA" id="ARBA00023115"/>
    </source>
</evidence>
<dbReference type="EC" id="2.5.1.16" evidence="3"/>
<organism evidence="3">
    <name type="scientific">mine drainage metagenome</name>
    <dbReference type="NCBI Taxonomy" id="410659"/>
    <lineage>
        <taxon>unclassified sequences</taxon>
        <taxon>metagenomes</taxon>
        <taxon>ecological metagenomes</taxon>
    </lineage>
</organism>
<dbReference type="GO" id="GO:0006596">
    <property type="term" value="P:polyamine biosynthetic process"/>
    <property type="evidence" value="ECO:0007669"/>
    <property type="project" value="UniProtKB-KW"/>
</dbReference>
<reference evidence="3" key="1">
    <citation type="submission" date="2016-10" db="EMBL/GenBank/DDBJ databases">
        <title>Sequence of Gallionella enrichment culture.</title>
        <authorList>
            <person name="Poehlein A."/>
            <person name="Muehling M."/>
            <person name="Daniel R."/>
        </authorList>
    </citation>
    <scope>NUCLEOTIDE SEQUENCE</scope>
</reference>
<gene>
    <name evidence="3" type="primary">speE_15</name>
    <name evidence="3" type="ORF">GALL_487060</name>
</gene>
<keyword evidence="1" id="KW-0620">Polyamine biosynthesis</keyword>
<evidence type="ECO:0000256" key="2">
    <source>
        <dbReference type="SAM" id="Phobius"/>
    </source>
</evidence>
<keyword evidence="2" id="KW-0472">Membrane</keyword>
<protein>
    <submittedName>
        <fullName evidence="3">Spermidine synthase</fullName>
        <ecNumber evidence="3">2.5.1.16</ecNumber>
    </submittedName>
</protein>
<feature type="transmembrane region" description="Helical" evidence="2">
    <location>
        <begin position="20"/>
        <end position="39"/>
    </location>
</feature>
<keyword evidence="2" id="KW-0812">Transmembrane</keyword>